<dbReference type="Pfam" id="PF07661">
    <property type="entry name" value="MORN_2"/>
    <property type="match status" value="2"/>
</dbReference>
<proteinExistence type="predicted"/>
<evidence type="ECO:0008006" key="3">
    <source>
        <dbReference type="Google" id="ProtNLM"/>
    </source>
</evidence>
<dbReference type="EMBL" id="WNKX01000003">
    <property type="protein sequence ID" value="MTW10045.1"/>
    <property type="molecule type" value="Genomic_DNA"/>
</dbReference>
<dbReference type="Proteomes" id="UP000472320">
    <property type="component" value="Unassembled WGS sequence"/>
</dbReference>
<evidence type="ECO:0000313" key="2">
    <source>
        <dbReference type="Proteomes" id="UP000472320"/>
    </source>
</evidence>
<gene>
    <name evidence="1" type="ORF">GM658_05475</name>
</gene>
<keyword evidence="2" id="KW-1185">Reference proteome</keyword>
<sequence length="96" mass="11004">MLHLDIAEIPYESGGLRFRYARYLSEDGSKWIRHGLFEAYHENGTLASTGNYSHGNEQGLWRDFHDNGKLAAEGHFENGVEIGTWSYWSPDGQKEQ</sequence>
<protein>
    <recommendedName>
        <fullName evidence="3">Toxin-antitoxin system YwqK family antitoxin</fullName>
    </recommendedName>
</protein>
<dbReference type="Gene3D" id="2.20.110.10">
    <property type="entry name" value="Histone H3 K4-specific methyltransferase SET7/9 N-terminal domain"/>
    <property type="match status" value="1"/>
</dbReference>
<dbReference type="OrthoDB" id="8611523at2"/>
<dbReference type="AlphaFoldDB" id="A0A6L6QCZ5"/>
<organism evidence="1 2">
    <name type="scientific">Massilia eburnea</name>
    <dbReference type="NCBI Taxonomy" id="1776165"/>
    <lineage>
        <taxon>Bacteria</taxon>
        <taxon>Pseudomonadati</taxon>
        <taxon>Pseudomonadota</taxon>
        <taxon>Betaproteobacteria</taxon>
        <taxon>Burkholderiales</taxon>
        <taxon>Oxalobacteraceae</taxon>
        <taxon>Telluria group</taxon>
        <taxon>Massilia</taxon>
    </lineage>
</organism>
<name>A0A6L6QCZ5_9BURK</name>
<accession>A0A6L6QCZ5</accession>
<evidence type="ECO:0000313" key="1">
    <source>
        <dbReference type="EMBL" id="MTW10045.1"/>
    </source>
</evidence>
<dbReference type="SUPFAM" id="SSF82185">
    <property type="entry name" value="Histone H3 K4-specific methyltransferase SET7/9 N-terminal domain"/>
    <property type="match status" value="1"/>
</dbReference>
<reference evidence="1 2" key="1">
    <citation type="submission" date="2019-11" db="EMBL/GenBank/DDBJ databases">
        <title>Type strains purchased from KCTC, JCM and DSMZ.</title>
        <authorList>
            <person name="Lu H."/>
        </authorList>
    </citation>
    <scope>NUCLEOTIDE SEQUENCE [LARGE SCALE GENOMIC DNA]</scope>
    <source>
        <strain evidence="1 2">JCM 31587</strain>
    </source>
</reference>
<dbReference type="InterPro" id="IPR011652">
    <property type="entry name" value="MORN_2"/>
</dbReference>
<dbReference type="RefSeq" id="WP_155452990.1">
    <property type="nucleotide sequence ID" value="NZ_WNKX01000003.1"/>
</dbReference>
<comment type="caution">
    <text evidence="1">The sequence shown here is derived from an EMBL/GenBank/DDBJ whole genome shotgun (WGS) entry which is preliminary data.</text>
</comment>